<dbReference type="GO" id="GO:0009435">
    <property type="term" value="P:NAD+ biosynthetic process"/>
    <property type="evidence" value="ECO:0007669"/>
    <property type="project" value="InterPro"/>
</dbReference>
<evidence type="ECO:0000259" key="1">
    <source>
        <dbReference type="Pfam" id="PF02749"/>
    </source>
</evidence>
<feature type="non-terminal residue" evidence="2">
    <location>
        <position position="1"/>
    </location>
</feature>
<protein>
    <recommendedName>
        <fullName evidence="1">Quinolinate phosphoribosyl transferase N-terminal domain-containing protein</fullName>
    </recommendedName>
</protein>
<dbReference type="Gene3D" id="3.90.1170.20">
    <property type="entry name" value="Quinolinate phosphoribosyl transferase, N-terminal domain"/>
    <property type="match status" value="1"/>
</dbReference>
<accession>A0A382GXP3</accession>
<reference evidence="2" key="1">
    <citation type="submission" date="2018-05" db="EMBL/GenBank/DDBJ databases">
        <authorList>
            <person name="Lanie J.A."/>
            <person name="Ng W.-L."/>
            <person name="Kazmierczak K.M."/>
            <person name="Andrzejewski T.M."/>
            <person name="Davidsen T.M."/>
            <person name="Wayne K.J."/>
            <person name="Tettelin H."/>
            <person name="Glass J.I."/>
            <person name="Rusch D."/>
            <person name="Podicherti R."/>
            <person name="Tsui H.-C.T."/>
            <person name="Winkler M.E."/>
        </authorList>
    </citation>
    <scope>NUCLEOTIDE SEQUENCE</scope>
</reference>
<dbReference type="PANTHER" id="PTHR43202">
    <property type="entry name" value="NICOTINATE-NUCLEOTIDE PYROPHOSPHORYLASE"/>
    <property type="match status" value="1"/>
</dbReference>
<gene>
    <name evidence="2" type="ORF">METZ01_LOCUS231825</name>
</gene>
<dbReference type="SUPFAM" id="SSF51690">
    <property type="entry name" value="Nicotinate/Quinolinate PRTase C-terminal domain-like"/>
    <property type="match status" value="1"/>
</dbReference>
<dbReference type="EMBL" id="UINC01057618">
    <property type="protein sequence ID" value="SVB78971.1"/>
    <property type="molecule type" value="Genomic_DNA"/>
</dbReference>
<dbReference type="InterPro" id="IPR037128">
    <property type="entry name" value="Quinolinate_PRibosylTase_N_sf"/>
</dbReference>
<feature type="domain" description="Quinolinate phosphoribosyl transferase N-terminal" evidence="1">
    <location>
        <begin position="35"/>
        <end position="111"/>
    </location>
</feature>
<dbReference type="InterPro" id="IPR022412">
    <property type="entry name" value="Quinolinate_PRibosylTrfase_N"/>
</dbReference>
<name>A0A382GXP3_9ZZZZ</name>
<dbReference type="NCBIfam" id="NF006415">
    <property type="entry name" value="PRK08662.1"/>
    <property type="match status" value="1"/>
</dbReference>
<dbReference type="GO" id="GO:0016763">
    <property type="term" value="F:pentosyltransferase activity"/>
    <property type="evidence" value="ECO:0007669"/>
    <property type="project" value="InterPro"/>
</dbReference>
<dbReference type="InterPro" id="IPR036068">
    <property type="entry name" value="Nicotinate_pribotase-like_C"/>
</dbReference>
<organism evidence="2">
    <name type="scientific">marine metagenome</name>
    <dbReference type="NCBI Taxonomy" id="408172"/>
    <lineage>
        <taxon>unclassified sequences</taxon>
        <taxon>metagenomes</taxon>
        <taxon>ecological metagenomes</taxon>
    </lineage>
</organism>
<dbReference type="AlphaFoldDB" id="A0A382GXP3"/>
<sequence>VPEPSFEIRPSVLVGDTADISLHRSLTVLRNEGVNPVVSMEFSTTKGGVFCGIREVKTLLAKILPQGNREVWALDEGATVSSSEVALRVTAPYGSFGLYETAISGTLSQCSGWASASKECVTASDGIPIISVGARHIHPNIAGIMDYSAIIGGCASCSTSLGAKLAGSTANGTLSPNVSLIMEETLRAMQAFDKHVPQEIPRVAPVSIVKDEMEESLGLAKGLRQRLRGILIDSASIHGGVTAHLTKEIRARLDLAGYTHIEIFLTGGLNPQTIRTFVEQTAPVNGFEVGSYISGAVPQPFTADIHEMDGKAVAKRGRIPGNNENPRLIQIM</sequence>
<dbReference type="InterPro" id="IPR053190">
    <property type="entry name" value="NAPRTase-like"/>
</dbReference>
<dbReference type="Gene3D" id="3.20.20.70">
    <property type="entry name" value="Aldolase class I"/>
    <property type="match status" value="1"/>
</dbReference>
<proteinExistence type="predicted"/>
<evidence type="ECO:0000313" key="2">
    <source>
        <dbReference type="EMBL" id="SVB78971.1"/>
    </source>
</evidence>
<dbReference type="Pfam" id="PF02749">
    <property type="entry name" value="QRPTase_N"/>
    <property type="match status" value="1"/>
</dbReference>
<dbReference type="SUPFAM" id="SSF54675">
    <property type="entry name" value="Nicotinate/Quinolinate PRTase N-terminal domain-like"/>
    <property type="match status" value="1"/>
</dbReference>
<dbReference type="InterPro" id="IPR013785">
    <property type="entry name" value="Aldolase_TIM"/>
</dbReference>
<dbReference type="PANTHER" id="PTHR43202:SF1">
    <property type="entry name" value="NICOTINATE PHOSPHORIBOSYLTRANSFERASE"/>
    <property type="match status" value="1"/>
</dbReference>